<dbReference type="Proteomes" id="UP001617689">
    <property type="component" value="Unassembled WGS sequence"/>
</dbReference>
<gene>
    <name evidence="2" type="ORF">ACIPUP_21415</name>
    <name evidence="3" type="ORF">BSK71_02820</name>
</gene>
<organism evidence="3 4">
    <name type="scientific">Pectobacterium actinidiae</name>
    <dbReference type="NCBI Taxonomy" id="1507808"/>
    <lineage>
        <taxon>Bacteria</taxon>
        <taxon>Pseudomonadati</taxon>
        <taxon>Pseudomonadota</taxon>
        <taxon>Gammaproteobacteria</taxon>
        <taxon>Enterobacterales</taxon>
        <taxon>Pectobacteriaceae</taxon>
        <taxon>Pectobacterium</taxon>
    </lineage>
</organism>
<evidence type="ECO:0000313" key="3">
    <source>
        <dbReference type="EMBL" id="ONK09181.1"/>
    </source>
</evidence>
<reference evidence="2 5" key="3">
    <citation type="submission" date="2024-10" db="EMBL/GenBank/DDBJ databases">
        <authorList>
            <person name="Lu C.-H."/>
        </authorList>
    </citation>
    <scope>NUCLEOTIDE SEQUENCE [LARGE SCALE GENOMIC DNA]</scope>
    <source>
        <strain evidence="2 5">22ZTDG03-2</strain>
    </source>
</reference>
<feature type="transmembrane region" description="Helical" evidence="1">
    <location>
        <begin position="58"/>
        <end position="84"/>
    </location>
</feature>
<dbReference type="AlphaFoldDB" id="A0A1V2R9Z1"/>
<comment type="caution">
    <text evidence="3">The sequence shown here is derived from an EMBL/GenBank/DDBJ whole genome shotgun (WGS) entry which is preliminary data.</text>
</comment>
<feature type="transmembrane region" description="Helical" evidence="1">
    <location>
        <begin position="142"/>
        <end position="161"/>
    </location>
</feature>
<dbReference type="EMBL" id="MPUJ01000001">
    <property type="protein sequence ID" value="ONK09181.1"/>
    <property type="molecule type" value="Genomic_DNA"/>
</dbReference>
<dbReference type="EMBL" id="JBIXLL010000017">
    <property type="protein sequence ID" value="MFJ5431699.1"/>
    <property type="molecule type" value="Genomic_DNA"/>
</dbReference>
<keyword evidence="1" id="KW-0812">Transmembrane</keyword>
<sequence length="391" mass="45203">MSVKDNWGSLKKAQKWFWGLLTPAVIITSVSLTFNWVFLFRIGREDLFMQVATLRDLFSTLAFFSIVSIILYLLVFFTQSLISVLILRRTVENFEDYKRIKSRYLFSFIACSILSSIILYLISYYFPKVDAEDNKWLVPSQFLLMAIINITICFFGNRGIIHKKTYFMTVKEKRYFYFRYHILYPVLLGLASWCFVFPLGLLLRFVDFPPDTSLFIQVISLSGLTILIVLFSLIPGLTYLWLPISLRISEQILSVTLAVIMAIFFSSIIAPVIPVQMINLSMKLSGITKYDVYNYAVAQDKYPIEMFESKSWSLKESNNKDFLIFKGFSIYTIGSISLVCPENVSDAISKSMKFIFLDSDYDKKLRSELSASTAECNVINQGEFKSWKRPT</sequence>
<dbReference type="OrthoDB" id="6629228at2"/>
<evidence type="ECO:0000313" key="2">
    <source>
        <dbReference type="EMBL" id="MFJ5431699.1"/>
    </source>
</evidence>
<feature type="transmembrane region" description="Helical" evidence="1">
    <location>
        <begin position="104"/>
        <end position="122"/>
    </location>
</feature>
<dbReference type="RefSeq" id="WP_039354518.1">
    <property type="nucleotide sequence ID" value="NZ_CP097896.1"/>
</dbReference>
<reference evidence="3" key="1">
    <citation type="submission" date="2016-11" db="EMBL/GenBank/DDBJ databases">
        <authorList>
            <person name="Jaros S."/>
            <person name="Januszkiewicz K."/>
            <person name="Wedrychowicz H."/>
        </authorList>
    </citation>
    <scope>NUCLEOTIDE SEQUENCE [LARGE SCALE GENOMIC DNA]</scope>
    <source>
        <strain evidence="3">ICMP 9972</strain>
    </source>
</reference>
<accession>A0A1V2R9Z1</accession>
<reference evidence="4" key="2">
    <citation type="submission" date="2016-11" db="EMBL/GenBank/DDBJ databases">
        <authorList>
            <person name="Panda P."/>
            <person name="Visnovsky S."/>
            <person name="Pitman A."/>
        </authorList>
    </citation>
    <scope>NUCLEOTIDE SEQUENCE [LARGE SCALE GENOMIC DNA]</scope>
    <source>
        <strain evidence="4">ICMP 9972</strain>
    </source>
</reference>
<keyword evidence="5" id="KW-1185">Reference proteome</keyword>
<feature type="transmembrane region" description="Helical" evidence="1">
    <location>
        <begin position="182"/>
        <end position="203"/>
    </location>
</feature>
<evidence type="ECO:0000313" key="4">
    <source>
        <dbReference type="Proteomes" id="UP000189286"/>
    </source>
</evidence>
<evidence type="ECO:0000313" key="5">
    <source>
        <dbReference type="Proteomes" id="UP001617689"/>
    </source>
</evidence>
<proteinExistence type="predicted"/>
<feature type="transmembrane region" description="Helical" evidence="1">
    <location>
        <begin position="16"/>
        <end position="38"/>
    </location>
</feature>
<keyword evidence="1" id="KW-1133">Transmembrane helix</keyword>
<feature type="transmembrane region" description="Helical" evidence="1">
    <location>
        <begin position="252"/>
        <end position="273"/>
    </location>
</feature>
<dbReference type="Proteomes" id="UP000189286">
    <property type="component" value="Unassembled WGS sequence"/>
</dbReference>
<keyword evidence="1" id="KW-0472">Membrane</keyword>
<evidence type="ECO:0000256" key="1">
    <source>
        <dbReference type="SAM" id="Phobius"/>
    </source>
</evidence>
<protein>
    <submittedName>
        <fullName evidence="3">Uncharacterized protein</fullName>
    </submittedName>
</protein>
<feature type="transmembrane region" description="Helical" evidence="1">
    <location>
        <begin position="215"/>
        <end position="240"/>
    </location>
</feature>
<name>A0A1V2R9Z1_9GAMM</name>